<evidence type="ECO:0000313" key="1">
    <source>
        <dbReference type="EMBL" id="KAJ3487536.1"/>
    </source>
</evidence>
<reference evidence="1" key="1">
    <citation type="submission" date="2022-07" db="EMBL/GenBank/DDBJ databases">
        <title>Genome Sequence of Lecanicillium saksenae.</title>
        <authorList>
            <person name="Buettner E."/>
        </authorList>
    </citation>
    <scope>NUCLEOTIDE SEQUENCE</scope>
    <source>
        <strain evidence="1">VT-O1</strain>
    </source>
</reference>
<protein>
    <submittedName>
        <fullName evidence="1">Uncharacterized protein</fullName>
    </submittedName>
</protein>
<dbReference type="Proteomes" id="UP001148737">
    <property type="component" value="Unassembled WGS sequence"/>
</dbReference>
<organism evidence="1 2">
    <name type="scientific">Lecanicillium saksenae</name>
    <dbReference type="NCBI Taxonomy" id="468837"/>
    <lineage>
        <taxon>Eukaryota</taxon>
        <taxon>Fungi</taxon>
        <taxon>Dikarya</taxon>
        <taxon>Ascomycota</taxon>
        <taxon>Pezizomycotina</taxon>
        <taxon>Sordariomycetes</taxon>
        <taxon>Hypocreomycetidae</taxon>
        <taxon>Hypocreales</taxon>
        <taxon>Cordycipitaceae</taxon>
        <taxon>Lecanicillium</taxon>
    </lineage>
</organism>
<evidence type="ECO:0000313" key="2">
    <source>
        <dbReference type="Proteomes" id="UP001148737"/>
    </source>
</evidence>
<sequence>MIGLKIALFILPVQAVLIPGPPGPQAVSYQVHDLTDDSRWDPYAPPEKPHKRRLMVSSYLPIDQGRPKCAPARFPFMPPPTALAYGQYAADNGIPSDIFQGIELEFCQLPKCSARSDGRIYPLVVFSPGLSASRLLYSNQARALASHGFVVLTIDHPYDATFVEFSDGSFIRGTVGYTDGESDIATRVRAQDVSFVIDLFAHRENGTSLPEALTRKVDLTKIILYGHSLGGATAAQVVLLDERVLGGIDIDGSPWAEAKQQGLEKPFIMLGKGTANGVDETWAPFYEKLKGSKMQLRVEGATHYSFTDVPQIFAARPLPPQYDELVKYLSGTVQATQMESIIMSVITGFSKLVLDGEDGPLRSLNTTFPEILVVEEQF</sequence>
<gene>
    <name evidence="1" type="ORF">NLG97_g6394</name>
</gene>
<dbReference type="EMBL" id="JANAKD010000836">
    <property type="protein sequence ID" value="KAJ3487536.1"/>
    <property type="molecule type" value="Genomic_DNA"/>
</dbReference>
<name>A0ACC1QPR6_9HYPO</name>
<comment type="caution">
    <text evidence="1">The sequence shown here is derived from an EMBL/GenBank/DDBJ whole genome shotgun (WGS) entry which is preliminary data.</text>
</comment>
<keyword evidence="2" id="KW-1185">Reference proteome</keyword>
<accession>A0ACC1QPR6</accession>
<proteinExistence type="predicted"/>